<reference evidence="9 10" key="1">
    <citation type="submission" date="2019-06" db="EMBL/GenBank/DDBJ databases">
        <title>A novel bacterium of genus Amaricoccus, isolated from marine sediment.</title>
        <authorList>
            <person name="Huang H."/>
            <person name="Mo K."/>
            <person name="Hu Y."/>
        </authorList>
    </citation>
    <scope>NUCLEOTIDE SEQUENCE [LARGE SCALE GENOMIC DNA]</scope>
    <source>
        <strain evidence="9 10">HB172011</strain>
    </source>
</reference>
<dbReference type="GO" id="GO:0005886">
    <property type="term" value="C:plasma membrane"/>
    <property type="evidence" value="ECO:0007669"/>
    <property type="project" value="UniProtKB-SubCell"/>
</dbReference>
<keyword evidence="6 8" id="KW-0472">Membrane</keyword>
<accession>A0A501WLN9</accession>
<feature type="transmembrane region" description="Helical" evidence="8">
    <location>
        <begin position="126"/>
        <end position="152"/>
    </location>
</feature>
<proteinExistence type="predicted"/>
<feature type="transmembrane region" description="Helical" evidence="8">
    <location>
        <begin position="80"/>
        <end position="100"/>
    </location>
</feature>
<keyword evidence="10" id="KW-1185">Reference proteome</keyword>
<evidence type="ECO:0000256" key="6">
    <source>
        <dbReference type="ARBA" id="ARBA00023136"/>
    </source>
</evidence>
<evidence type="ECO:0000313" key="9">
    <source>
        <dbReference type="EMBL" id="TPE46586.1"/>
    </source>
</evidence>
<feature type="transmembrane region" description="Helical" evidence="8">
    <location>
        <begin position="199"/>
        <end position="217"/>
    </location>
</feature>
<dbReference type="PANTHER" id="PTHR30462">
    <property type="entry name" value="INTERMEMBRANE TRANSPORT PROTEIN PQIB-RELATED"/>
    <property type="match status" value="1"/>
</dbReference>
<evidence type="ECO:0000256" key="7">
    <source>
        <dbReference type="SAM" id="MobiDB-lite"/>
    </source>
</evidence>
<dbReference type="OrthoDB" id="9800207at2"/>
<feature type="transmembrane region" description="Helical" evidence="8">
    <location>
        <begin position="173"/>
        <end position="193"/>
    </location>
</feature>
<feature type="compositionally biased region" description="Low complexity" evidence="7">
    <location>
        <begin position="21"/>
        <end position="36"/>
    </location>
</feature>
<gene>
    <name evidence="9" type="ORF">FJM51_21855</name>
</gene>
<evidence type="ECO:0000256" key="2">
    <source>
        <dbReference type="ARBA" id="ARBA00022475"/>
    </source>
</evidence>
<keyword evidence="2" id="KW-1003">Cell membrane</keyword>
<evidence type="ECO:0000256" key="8">
    <source>
        <dbReference type="SAM" id="Phobius"/>
    </source>
</evidence>
<keyword evidence="4 8" id="KW-0812">Transmembrane</keyword>
<dbReference type="PANTHER" id="PTHR30462:SF3">
    <property type="entry name" value="INTERMEMBRANE TRANSPORT PROTEIN PQIA"/>
    <property type="match status" value="1"/>
</dbReference>
<evidence type="ECO:0000256" key="3">
    <source>
        <dbReference type="ARBA" id="ARBA00022519"/>
    </source>
</evidence>
<dbReference type="InterPro" id="IPR007498">
    <property type="entry name" value="PqiA-like"/>
</dbReference>
<comment type="subcellular location">
    <subcellularLocation>
        <location evidence="1">Cell inner membrane</location>
    </subcellularLocation>
</comment>
<dbReference type="Pfam" id="PF04403">
    <property type="entry name" value="PqiA"/>
    <property type="match status" value="1"/>
</dbReference>
<organism evidence="9 10">
    <name type="scientific">Amaricoccus solimangrovi</name>
    <dbReference type="NCBI Taxonomy" id="2589815"/>
    <lineage>
        <taxon>Bacteria</taxon>
        <taxon>Pseudomonadati</taxon>
        <taxon>Pseudomonadota</taxon>
        <taxon>Alphaproteobacteria</taxon>
        <taxon>Rhodobacterales</taxon>
        <taxon>Paracoccaceae</taxon>
        <taxon>Amaricoccus</taxon>
    </lineage>
</organism>
<sequence length="238" mass="25171">MDRLARDRARPEGAPGGHAAGGRVSRHPAPAGAAPGRTARAAGLVGCRVCGLASPRDLATCPRCGAHLASRAPRSLQRVWALWLVGLMCYVPANLLPMLITDSVGQHYASTIVGGAVEIAAHDLPVALIILLASVAIPIAKFIAIAFLALSIRRRGRVPPAARVHLYEFVEFIGRWSMIDVFVVAILTALVHMGFFASIAPGPAAAFFAFSVIFTMLSAQAMDPRLIWDSAEPDAKHG</sequence>
<keyword evidence="3" id="KW-0997">Cell inner membrane</keyword>
<name>A0A501WLN9_9RHOB</name>
<evidence type="ECO:0000256" key="1">
    <source>
        <dbReference type="ARBA" id="ARBA00004533"/>
    </source>
</evidence>
<evidence type="ECO:0000256" key="4">
    <source>
        <dbReference type="ARBA" id="ARBA00022692"/>
    </source>
</evidence>
<protein>
    <submittedName>
        <fullName evidence="9">Paraquat-inducible membrane protein A</fullName>
    </submittedName>
</protein>
<feature type="region of interest" description="Disordered" evidence="7">
    <location>
        <begin position="1"/>
        <end position="36"/>
    </location>
</feature>
<dbReference type="Proteomes" id="UP000319255">
    <property type="component" value="Unassembled WGS sequence"/>
</dbReference>
<evidence type="ECO:0000313" key="10">
    <source>
        <dbReference type="Proteomes" id="UP000319255"/>
    </source>
</evidence>
<dbReference type="EMBL" id="VFRP01000045">
    <property type="protein sequence ID" value="TPE46586.1"/>
    <property type="molecule type" value="Genomic_DNA"/>
</dbReference>
<comment type="caution">
    <text evidence="9">The sequence shown here is derived from an EMBL/GenBank/DDBJ whole genome shotgun (WGS) entry which is preliminary data.</text>
</comment>
<keyword evidence="5 8" id="KW-1133">Transmembrane helix</keyword>
<dbReference type="InterPro" id="IPR051800">
    <property type="entry name" value="PqiA-PqiB_transport"/>
</dbReference>
<feature type="compositionally biased region" description="Basic and acidic residues" evidence="7">
    <location>
        <begin position="1"/>
        <end position="11"/>
    </location>
</feature>
<dbReference type="AlphaFoldDB" id="A0A501WLN9"/>
<evidence type="ECO:0000256" key="5">
    <source>
        <dbReference type="ARBA" id="ARBA00022989"/>
    </source>
</evidence>